<evidence type="ECO:0000313" key="1">
    <source>
        <dbReference type="EMBL" id="GFR62284.1"/>
    </source>
</evidence>
<proteinExistence type="predicted"/>
<reference evidence="1 2" key="1">
    <citation type="journal article" date="2021" name="Elife">
        <title>Chloroplast acquisition without the gene transfer in kleptoplastic sea slugs, Plakobranchus ocellatus.</title>
        <authorList>
            <person name="Maeda T."/>
            <person name="Takahashi S."/>
            <person name="Yoshida T."/>
            <person name="Shimamura S."/>
            <person name="Takaki Y."/>
            <person name="Nagai Y."/>
            <person name="Toyoda A."/>
            <person name="Suzuki Y."/>
            <person name="Arimoto A."/>
            <person name="Ishii H."/>
            <person name="Satoh N."/>
            <person name="Nishiyama T."/>
            <person name="Hasebe M."/>
            <person name="Maruyama T."/>
            <person name="Minagawa J."/>
            <person name="Obokata J."/>
            <person name="Shigenobu S."/>
        </authorList>
    </citation>
    <scope>NUCLEOTIDE SEQUENCE [LARGE SCALE GENOMIC DNA]</scope>
</reference>
<organism evidence="1 2">
    <name type="scientific">Elysia marginata</name>
    <dbReference type="NCBI Taxonomy" id="1093978"/>
    <lineage>
        <taxon>Eukaryota</taxon>
        <taxon>Metazoa</taxon>
        <taxon>Spiralia</taxon>
        <taxon>Lophotrochozoa</taxon>
        <taxon>Mollusca</taxon>
        <taxon>Gastropoda</taxon>
        <taxon>Heterobranchia</taxon>
        <taxon>Euthyneura</taxon>
        <taxon>Panpulmonata</taxon>
        <taxon>Sacoglossa</taxon>
        <taxon>Placobranchoidea</taxon>
        <taxon>Plakobranchidae</taxon>
        <taxon>Elysia</taxon>
    </lineage>
</organism>
<accession>A0AAV4EN27</accession>
<comment type="caution">
    <text evidence="1">The sequence shown here is derived from an EMBL/GenBank/DDBJ whole genome shotgun (WGS) entry which is preliminary data.</text>
</comment>
<dbReference type="EMBL" id="BMAT01003789">
    <property type="protein sequence ID" value="GFR62284.1"/>
    <property type="molecule type" value="Genomic_DNA"/>
</dbReference>
<protein>
    <submittedName>
        <fullName evidence="1">Uncharacterized protein</fullName>
    </submittedName>
</protein>
<name>A0AAV4EN27_9GAST</name>
<keyword evidence="2" id="KW-1185">Reference proteome</keyword>
<dbReference type="AlphaFoldDB" id="A0AAV4EN27"/>
<dbReference type="Proteomes" id="UP000762676">
    <property type="component" value="Unassembled WGS sequence"/>
</dbReference>
<sequence length="92" mass="10315">MSNETAPERPESYRLIVSDYLGNASLTEAQQLQQLLHKTLNWVTAEMEAKAAATSQAACITRCGITDNNSCFCAWWFICIWLGSFLLSKSHQ</sequence>
<gene>
    <name evidence="1" type="ORF">ElyMa_001867300</name>
</gene>
<evidence type="ECO:0000313" key="2">
    <source>
        <dbReference type="Proteomes" id="UP000762676"/>
    </source>
</evidence>